<keyword evidence="4" id="KW-0804">Transcription</keyword>
<dbReference type="GO" id="GO:0005634">
    <property type="term" value="C:nucleus"/>
    <property type="evidence" value="ECO:0007669"/>
    <property type="project" value="UniProtKB-SubCell"/>
</dbReference>
<protein>
    <submittedName>
        <fullName evidence="9">Histone-lysine N-methyltransferase PRDM9</fullName>
    </submittedName>
</protein>
<name>S7Q7R7_MYOBR</name>
<organism evidence="9 10">
    <name type="scientific">Myotis brandtii</name>
    <name type="common">Brandt's bat</name>
    <dbReference type="NCBI Taxonomy" id="109478"/>
    <lineage>
        <taxon>Eukaryota</taxon>
        <taxon>Metazoa</taxon>
        <taxon>Chordata</taxon>
        <taxon>Craniata</taxon>
        <taxon>Vertebrata</taxon>
        <taxon>Euteleostomi</taxon>
        <taxon>Mammalia</taxon>
        <taxon>Eutheria</taxon>
        <taxon>Laurasiatheria</taxon>
        <taxon>Chiroptera</taxon>
        <taxon>Yangochiroptera</taxon>
        <taxon>Vespertilionidae</taxon>
        <taxon>Myotis</taxon>
    </lineage>
</organism>
<keyword evidence="6" id="KW-0862">Zinc</keyword>
<dbReference type="SUPFAM" id="SSF57667">
    <property type="entry name" value="beta-beta-alpha zinc fingers"/>
    <property type="match status" value="1"/>
</dbReference>
<reference evidence="9 10" key="1">
    <citation type="journal article" date="2013" name="Nat. Commun.">
        <title>Genome analysis reveals insights into physiology and longevity of the Brandt's bat Myotis brandtii.</title>
        <authorList>
            <person name="Seim I."/>
            <person name="Fang X."/>
            <person name="Xiong Z."/>
            <person name="Lobanov A.V."/>
            <person name="Huang Z."/>
            <person name="Ma S."/>
            <person name="Feng Y."/>
            <person name="Turanov A.A."/>
            <person name="Zhu Y."/>
            <person name="Lenz T.L."/>
            <person name="Gerashchenko M.V."/>
            <person name="Fan D."/>
            <person name="Hee Yim S."/>
            <person name="Yao X."/>
            <person name="Jordan D."/>
            <person name="Xiong Y."/>
            <person name="Ma Y."/>
            <person name="Lyapunov A.N."/>
            <person name="Chen G."/>
            <person name="Kulakova O.I."/>
            <person name="Sun Y."/>
            <person name="Lee S.G."/>
            <person name="Bronson R.T."/>
            <person name="Moskalev A.A."/>
            <person name="Sunyaev S.R."/>
            <person name="Zhang G."/>
            <person name="Krogh A."/>
            <person name="Wang J."/>
            <person name="Gladyshev V.N."/>
        </authorList>
    </citation>
    <scope>NUCLEOTIDE SEQUENCE [LARGE SCALE GENOMIC DNA]</scope>
</reference>
<dbReference type="GO" id="GO:0006355">
    <property type="term" value="P:regulation of DNA-templated transcription"/>
    <property type="evidence" value="ECO:0007669"/>
    <property type="project" value="InterPro"/>
</dbReference>
<feature type="compositionally biased region" description="Polar residues" evidence="7">
    <location>
        <begin position="211"/>
        <end position="225"/>
    </location>
</feature>
<dbReference type="Gene3D" id="2.170.270.10">
    <property type="entry name" value="SET domain"/>
    <property type="match status" value="2"/>
</dbReference>
<feature type="domain" description="C2H2-type" evidence="8">
    <location>
        <begin position="302"/>
        <end position="329"/>
    </location>
</feature>
<keyword evidence="9" id="KW-0489">Methyltransferase</keyword>
<dbReference type="GO" id="GO:0032259">
    <property type="term" value="P:methylation"/>
    <property type="evidence" value="ECO:0007669"/>
    <property type="project" value="UniProtKB-KW"/>
</dbReference>
<keyword evidence="6" id="KW-0479">Metal-binding</keyword>
<proteinExistence type="predicted"/>
<evidence type="ECO:0000313" key="9">
    <source>
        <dbReference type="EMBL" id="EPQ19433.1"/>
    </source>
</evidence>
<keyword evidence="10" id="KW-1185">Reference proteome</keyword>
<dbReference type="Pfam" id="PF21225">
    <property type="entry name" value="zf-C2H2_5"/>
    <property type="match status" value="1"/>
</dbReference>
<dbReference type="GO" id="GO:0008270">
    <property type="term" value="F:zinc ion binding"/>
    <property type="evidence" value="ECO:0007669"/>
    <property type="project" value="UniProtKB-KW"/>
</dbReference>
<dbReference type="PROSITE" id="PS50157">
    <property type="entry name" value="ZINC_FINGER_C2H2_2"/>
    <property type="match status" value="1"/>
</dbReference>
<dbReference type="InterPro" id="IPR050331">
    <property type="entry name" value="Zinc_finger"/>
</dbReference>
<dbReference type="InterPro" id="IPR036236">
    <property type="entry name" value="Znf_C2H2_sf"/>
</dbReference>
<keyword evidence="6" id="KW-0863">Zinc-finger</keyword>
<dbReference type="InterPro" id="IPR046341">
    <property type="entry name" value="SET_dom_sf"/>
</dbReference>
<dbReference type="GO" id="GO:0046975">
    <property type="term" value="F:histone H3K36 methyltransferase activity"/>
    <property type="evidence" value="ECO:0007669"/>
    <property type="project" value="TreeGrafter"/>
</dbReference>
<evidence type="ECO:0000259" key="8">
    <source>
        <dbReference type="PROSITE" id="PS50157"/>
    </source>
</evidence>
<keyword evidence="5" id="KW-0539">Nucleus</keyword>
<evidence type="ECO:0000256" key="6">
    <source>
        <dbReference type="PROSITE-ProRule" id="PRU00042"/>
    </source>
</evidence>
<dbReference type="Proteomes" id="UP000052978">
    <property type="component" value="Unassembled WGS sequence"/>
</dbReference>
<keyword evidence="9" id="KW-0808">Transferase</keyword>
<feature type="compositionally biased region" description="Basic residues" evidence="7">
    <location>
        <begin position="236"/>
        <end position="249"/>
    </location>
</feature>
<evidence type="ECO:0000313" key="10">
    <source>
        <dbReference type="Proteomes" id="UP000052978"/>
    </source>
</evidence>
<sequence length="335" mass="37585">MDMKVYNLCERKDRVYQEVSEPQHDDYLYCEKCQNFFIDCCAVHGPPTFVKDSAVDKGHANRSALTLPPGLRIRPSGIPAAGLGVWNEECDLLVGLHFGPYEGQITEDKDTASNGYSLLTCRVIKTGCELLVWYGEEYGQVLGIKWGSKWKKDLAVGRAEQKPEIHPCPSSSMAFSSRTFLGQHLKCNHPSESLPRTSARKHLQSEDPSPEDQNQQLQHTGTHGWNDTAEGQEVKKRSKLLPKRIRQRRISQTFLKPPEGQMGSSSEYERIMEKEPSRDQNVNPKNTGKLFVGVGMSKIVAIKSGVCGQGFNDGSHIKIHQRAHSGEKPYVCREC</sequence>
<dbReference type="Pfam" id="PF21549">
    <property type="entry name" value="PRDM2_PR"/>
    <property type="match status" value="1"/>
</dbReference>
<dbReference type="InterPro" id="IPR001214">
    <property type="entry name" value="SET_dom"/>
</dbReference>
<dbReference type="GO" id="GO:0010845">
    <property type="term" value="P:positive regulation of reciprocal meiotic recombination"/>
    <property type="evidence" value="ECO:0007669"/>
    <property type="project" value="TreeGrafter"/>
</dbReference>
<dbReference type="GO" id="GO:0042800">
    <property type="term" value="F:histone H3K4 methyltransferase activity"/>
    <property type="evidence" value="ECO:0007669"/>
    <property type="project" value="TreeGrafter"/>
</dbReference>
<dbReference type="EMBL" id="KE164680">
    <property type="protein sequence ID" value="EPQ19433.1"/>
    <property type="molecule type" value="Genomic_DNA"/>
</dbReference>
<dbReference type="Gene3D" id="3.30.160.60">
    <property type="entry name" value="Classic Zinc Finger"/>
    <property type="match status" value="2"/>
</dbReference>
<dbReference type="PANTHER" id="PTHR16515:SF10">
    <property type="entry name" value="HISTONE-LYSINE N-METHYLTRANSFERASE PRDM9-RELATED"/>
    <property type="match status" value="1"/>
</dbReference>
<evidence type="ECO:0000256" key="3">
    <source>
        <dbReference type="ARBA" id="ARBA00023125"/>
    </source>
</evidence>
<evidence type="ECO:0000256" key="2">
    <source>
        <dbReference type="ARBA" id="ARBA00023015"/>
    </source>
</evidence>
<dbReference type="PANTHER" id="PTHR16515">
    <property type="entry name" value="PR DOMAIN ZINC FINGER PROTEIN"/>
    <property type="match status" value="1"/>
</dbReference>
<evidence type="ECO:0000256" key="7">
    <source>
        <dbReference type="SAM" id="MobiDB-lite"/>
    </source>
</evidence>
<dbReference type="AlphaFoldDB" id="S7Q7R7"/>
<accession>S7Q7R7</accession>
<dbReference type="GO" id="GO:0010844">
    <property type="term" value="F:recombination hotspot binding"/>
    <property type="evidence" value="ECO:0007669"/>
    <property type="project" value="TreeGrafter"/>
</dbReference>
<dbReference type="InterPro" id="IPR019041">
    <property type="entry name" value="SSXRD_motif"/>
</dbReference>
<gene>
    <name evidence="9" type="ORF">D623_10002965</name>
</gene>
<dbReference type="Pfam" id="PF09514">
    <property type="entry name" value="SSXRD"/>
    <property type="match status" value="1"/>
</dbReference>
<evidence type="ECO:0000256" key="1">
    <source>
        <dbReference type="ARBA" id="ARBA00004123"/>
    </source>
</evidence>
<dbReference type="InterPro" id="IPR013087">
    <property type="entry name" value="Znf_C2H2_type"/>
</dbReference>
<comment type="subcellular location">
    <subcellularLocation>
        <location evidence="1">Nucleus</location>
    </subcellularLocation>
</comment>
<evidence type="ECO:0000256" key="4">
    <source>
        <dbReference type="ARBA" id="ARBA00023163"/>
    </source>
</evidence>
<keyword evidence="2" id="KW-0805">Transcription regulation</keyword>
<feature type="region of interest" description="Disordered" evidence="7">
    <location>
        <begin position="186"/>
        <end position="265"/>
    </location>
</feature>
<dbReference type="InterPro" id="IPR048414">
    <property type="entry name" value="PDRM9-like_Znf-C2H2"/>
</dbReference>
<evidence type="ECO:0000256" key="5">
    <source>
        <dbReference type="ARBA" id="ARBA00023242"/>
    </source>
</evidence>
<keyword evidence="3" id="KW-0238">DNA-binding</keyword>